<dbReference type="EMBL" id="FXTN01000022">
    <property type="protein sequence ID" value="SMO99383.1"/>
    <property type="molecule type" value="Genomic_DNA"/>
</dbReference>
<evidence type="ECO:0000313" key="1">
    <source>
        <dbReference type="EMBL" id="SMO99383.1"/>
    </source>
</evidence>
<keyword evidence="2" id="KW-1185">Reference proteome</keyword>
<proteinExistence type="predicted"/>
<dbReference type="RefSeq" id="WP_246101788.1">
    <property type="nucleotide sequence ID" value="NZ_CBCSJO010000018.1"/>
</dbReference>
<gene>
    <name evidence="1" type="ORF">SAMN06265348_12227</name>
</gene>
<name>A0A521FT52_9SPHI</name>
<sequence>MAFTEQGVAMLSSVLNSVRAIEVNIQIIRIFTKMRHVLSDNTEIRLEIEKIKGKLDNQDKNMEIVFRYLDELLEKRERPAPKRTRIGFKPDELY</sequence>
<dbReference type="Proteomes" id="UP000320300">
    <property type="component" value="Unassembled WGS sequence"/>
</dbReference>
<organism evidence="1 2">
    <name type="scientific">Pedobacter westerhofensis</name>
    <dbReference type="NCBI Taxonomy" id="425512"/>
    <lineage>
        <taxon>Bacteria</taxon>
        <taxon>Pseudomonadati</taxon>
        <taxon>Bacteroidota</taxon>
        <taxon>Sphingobacteriia</taxon>
        <taxon>Sphingobacteriales</taxon>
        <taxon>Sphingobacteriaceae</taxon>
        <taxon>Pedobacter</taxon>
    </lineage>
</organism>
<evidence type="ECO:0000313" key="2">
    <source>
        <dbReference type="Proteomes" id="UP000320300"/>
    </source>
</evidence>
<reference evidence="1 2" key="1">
    <citation type="submission" date="2017-05" db="EMBL/GenBank/DDBJ databases">
        <authorList>
            <person name="Varghese N."/>
            <person name="Submissions S."/>
        </authorList>
    </citation>
    <scope>NUCLEOTIDE SEQUENCE [LARGE SCALE GENOMIC DNA]</scope>
    <source>
        <strain evidence="1 2">DSM 19036</strain>
    </source>
</reference>
<protein>
    <recommendedName>
        <fullName evidence="3">KilA-N DNA-binding domain-containing protein</fullName>
    </recommendedName>
</protein>
<evidence type="ECO:0008006" key="3">
    <source>
        <dbReference type="Google" id="ProtNLM"/>
    </source>
</evidence>
<dbReference type="AlphaFoldDB" id="A0A521FT52"/>
<accession>A0A521FT52</accession>